<dbReference type="Proteomes" id="UP001148614">
    <property type="component" value="Unassembled WGS sequence"/>
</dbReference>
<reference evidence="1" key="1">
    <citation type="submission" date="2022-07" db="EMBL/GenBank/DDBJ databases">
        <title>Genome Sequence of Xylaria arbuscula.</title>
        <authorList>
            <person name="Buettner E."/>
        </authorList>
    </citation>
    <scope>NUCLEOTIDE SEQUENCE</scope>
    <source>
        <strain evidence="1">VT107</strain>
    </source>
</reference>
<protein>
    <submittedName>
        <fullName evidence="1">Uncharacterized protein</fullName>
    </submittedName>
</protein>
<proteinExistence type="predicted"/>
<comment type="caution">
    <text evidence="1">The sequence shown here is derived from an EMBL/GenBank/DDBJ whole genome shotgun (WGS) entry which is preliminary data.</text>
</comment>
<name>A0A9W8NAT2_9PEZI</name>
<dbReference type="EMBL" id="JANPWZ010001444">
    <property type="protein sequence ID" value="KAJ3565759.1"/>
    <property type="molecule type" value="Genomic_DNA"/>
</dbReference>
<organism evidence="1 2">
    <name type="scientific">Xylaria arbuscula</name>
    <dbReference type="NCBI Taxonomy" id="114810"/>
    <lineage>
        <taxon>Eukaryota</taxon>
        <taxon>Fungi</taxon>
        <taxon>Dikarya</taxon>
        <taxon>Ascomycota</taxon>
        <taxon>Pezizomycotina</taxon>
        <taxon>Sordariomycetes</taxon>
        <taxon>Xylariomycetidae</taxon>
        <taxon>Xylariales</taxon>
        <taxon>Xylariaceae</taxon>
        <taxon>Xylaria</taxon>
    </lineage>
</organism>
<evidence type="ECO:0000313" key="1">
    <source>
        <dbReference type="EMBL" id="KAJ3565759.1"/>
    </source>
</evidence>
<keyword evidence="2" id="KW-1185">Reference proteome</keyword>
<sequence>MDVLGNPANISNTYTEDSTVGTDCTLILGPECVDAIISDASSGSATRANTVQNGASMPECASTFGYIWNQSTANNIGNEEFITYDRDGDVTFDSSEDIWHATSSAYHASSTPVYQRTANKLQVMMMARSSQILRTLVDVHASKYDSPG</sequence>
<dbReference type="VEuPathDB" id="FungiDB:F4678DRAFT_484931"/>
<evidence type="ECO:0000313" key="2">
    <source>
        <dbReference type="Proteomes" id="UP001148614"/>
    </source>
</evidence>
<gene>
    <name evidence="1" type="ORF">NPX13_g7379</name>
</gene>
<accession>A0A9W8NAT2</accession>
<dbReference type="AlphaFoldDB" id="A0A9W8NAT2"/>